<organism evidence="1 2">
    <name type="scientific">Coptis chinensis</name>
    <dbReference type="NCBI Taxonomy" id="261450"/>
    <lineage>
        <taxon>Eukaryota</taxon>
        <taxon>Viridiplantae</taxon>
        <taxon>Streptophyta</taxon>
        <taxon>Embryophyta</taxon>
        <taxon>Tracheophyta</taxon>
        <taxon>Spermatophyta</taxon>
        <taxon>Magnoliopsida</taxon>
        <taxon>Ranunculales</taxon>
        <taxon>Ranunculaceae</taxon>
        <taxon>Coptidoideae</taxon>
        <taxon>Coptis</taxon>
    </lineage>
</organism>
<protein>
    <submittedName>
        <fullName evidence="1">Uncharacterized protein</fullName>
    </submittedName>
</protein>
<evidence type="ECO:0000313" key="1">
    <source>
        <dbReference type="EMBL" id="KAF9622779.1"/>
    </source>
</evidence>
<keyword evidence="2" id="KW-1185">Reference proteome</keyword>
<name>A0A835MD83_9MAGN</name>
<dbReference type="AlphaFoldDB" id="A0A835MD83"/>
<evidence type="ECO:0000313" key="2">
    <source>
        <dbReference type="Proteomes" id="UP000631114"/>
    </source>
</evidence>
<sequence>MIASLEMWVVIVAEHMSTTNTTIEVINISDVPPLIIEKSSLEKIEEGLARARTAIREVVRTRNYTSQKEEDFIPRGSPSTS</sequence>
<dbReference type="Proteomes" id="UP000631114">
    <property type="component" value="Unassembled WGS sequence"/>
</dbReference>
<comment type="caution">
    <text evidence="1">The sequence shown here is derived from an EMBL/GenBank/DDBJ whole genome shotgun (WGS) entry which is preliminary data.</text>
</comment>
<reference evidence="1 2" key="1">
    <citation type="submission" date="2020-10" db="EMBL/GenBank/DDBJ databases">
        <title>The Coptis chinensis genome and diversification of protoberbering-type alkaloids.</title>
        <authorList>
            <person name="Wang B."/>
            <person name="Shu S."/>
            <person name="Song C."/>
            <person name="Liu Y."/>
        </authorList>
    </citation>
    <scope>NUCLEOTIDE SEQUENCE [LARGE SCALE GENOMIC DNA]</scope>
    <source>
        <strain evidence="1">HL-2020</strain>
        <tissue evidence="1">Leaf</tissue>
    </source>
</reference>
<gene>
    <name evidence="1" type="ORF">IFM89_034014</name>
</gene>
<dbReference type="EMBL" id="JADFTS010000002">
    <property type="protein sequence ID" value="KAF9622779.1"/>
    <property type="molecule type" value="Genomic_DNA"/>
</dbReference>
<accession>A0A835MD83</accession>
<dbReference type="OrthoDB" id="1921794at2759"/>
<proteinExistence type="predicted"/>